<organism evidence="2 3">
    <name type="scientific">Panicum virgatum</name>
    <name type="common">Blackwell switchgrass</name>
    <dbReference type="NCBI Taxonomy" id="38727"/>
    <lineage>
        <taxon>Eukaryota</taxon>
        <taxon>Viridiplantae</taxon>
        <taxon>Streptophyta</taxon>
        <taxon>Embryophyta</taxon>
        <taxon>Tracheophyta</taxon>
        <taxon>Spermatophyta</taxon>
        <taxon>Magnoliopsida</taxon>
        <taxon>Liliopsida</taxon>
        <taxon>Poales</taxon>
        <taxon>Poaceae</taxon>
        <taxon>PACMAD clade</taxon>
        <taxon>Panicoideae</taxon>
        <taxon>Panicodae</taxon>
        <taxon>Paniceae</taxon>
        <taxon>Panicinae</taxon>
        <taxon>Panicum</taxon>
        <taxon>Panicum sect. Hiantes</taxon>
    </lineage>
</organism>
<dbReference type="GO" id="GO:0005542">
    <property type="term" value="F:folic acid binding"/>
    <property type="evidence" value="ECO:0007669"/>
    <property type="project" value="InterPro"/>
</dbReference>
<gene>
    <name evidence="2" type="ORF">PVAP13_3NG327875</name>
</gene>
<evidence type="ECO:0000313" key="2">
    <source>
        <dbReference type="EMBL" id="KAG2622243.1"/>
    </source>
</evidence>
<dbReference type="Gene3D" id="3.30.990.10">
    <property type="entry name" value="Formiminotransferase, N-terminal subdomain"/>
    <property type="match status" value="1"/>
</dbReference>
<sequence>MAAATSYATHAMASPAGQWAILALLSLSVSLTALPAGTGFSENPKLICCKIYISESRNKSALDEIDKAARKDPENVVVLIKQVPRSYLQPCALYVCLIYFHIRVELFQ</sequence>
<protein>
    <submittedName>
        <fullName evidence="2">Uncharacterized protein</fullName>
    </submittedName>
</protein>
<dbReference type="Proteomes" id="UP000823388">
    <property type="component" value="Chromosome 3N"/>
</dbReference>
<dbReference type="InterPro" id="IPR037064">
    <property type="entry name" value="Formiminotransferase_N_sf"/>
</dbReference>
<name>A0A8T0UN82_PANVG</name>
<evidence type="ECO:0000313" key="3">
    <source>
        <dbReference type="Proteomes" id="UP000823388"/>
    </source>
</evidence>
<accession>A0A8T0UN82</accession>
<evidence type="ECO:0000256" key="1">
    <source>
        <dbReference type="SAM" id="SignalP"/>
    </source>
</evidence>
<comment type="caution">
    <text evidence="2">The sequence shown here is derived from an EMBL/GenBank/DDBJ whole genome shotgun (WGS) entry which is preliminary data.</text>
</comment>
<dbReference type="AlphaFoldDB" id="A0A8T0UN82"/>
<keyword evidence="3" id="KW-1185">Reference proteome</keyword>
<dbReference type="GO" id="GO:0016740">
    <property type="term" value="F:transferase activity"/>
    <property type="evidence" value="ECO:0007669"/>
    <property type="project" value="InterPro"/>
</dbReference>
<proteinExistence type="predicted"/>
<feature type="chain" id="PRO_5035871660" evidence="1">
    <location>
        <begin position="40"/>
        <end position="108"/>
    </location>
</feature>
<dbReference type="OrthoDB" id="48036at2759"/>
<dbReference type="EMBL" id="CM029042">
    <property type="protein sequence ID" value="KAG2622243.1"/>
    <property type="molecule type" value="Genomic_DNA"/>
</dbReference>
<feature type="signal peptide" evidence="1">
    <location>
        <begin position="1"/>
        <end position="39"/>
    </location>
</feature>
<reference evidence="2" key="1">
    <citation type="submission" date="2020-05" db="EMBL/GenBank/DDBJ databases">
        <title>WGS assembly of Panicum virgatum.</title>
        <authorList>
            <person name="Lovell J.T."/>
            <person name="Jenkins J."/>
            <person name="Shu S."/>
            <person name="Juenger T.E."/>
            <person name="Schmutz J."/>
        </authorList>
    </citation>
    <scope>NUCLEOTIDE SEQUENCE</scope>
    <source>
        <strain evidence="2">AP13</strain>
    </source>
</reference>
<dbReference type="SUPFAM" id="SSF55116">
    <property type="entry name" value="Formiminotransferase domain of formiminotransferase-cyclodeaminase"/>
    <property type="match status" value="1"/>
</dbReference>
<keyword evidence="1" id="KW-0732">Signal</keyword>
<dbReference type="InterPro" id="IPR022384">
    <property type="entry name" value="FormiminoTrfase_cat_dom_sf"/>
</dbReference>